<organism evidence="1 2">
    <name type="scientific">Marchantia polymorpha</name>
    <name type="common">Common liverwort</name>
    <name type="synonym">Marchantia aquatica</name>
    <dbReference type="NCBI Taxonomy" id="3197"/>
    <lineage>
        <taxon>Eukaryota</taxon>
        <taxon>Viridiplantae</taxon>
        <taxon>Streptophyta</taxon>
        <taxon>Embryophyta</taxon>
        <taxon>Marchantiophyta</taxon>
        <taxon>Marchantiopsida</taxon>
        <taxon>Marchantiidae</taxon>
        <taxon>Marchantiales</taxon>
        <taxon>Marchantiaceae</taxon>
        <taxon>Marchantia</taxon>
    </lineage>
</organism>
<keyword evidence="2" id="KW-1185">Reference proteome</keyword>
<evidence type="ECO:0000313" key="1">
    <source>
        <dbReference type="EMBL" id="PTQ44655.1"/>
    </source>
</evidence>
<accession>A0A2R6XEZ0</accession>
<gene>
    <name evidence="1" type="ORF">MARPO_0019s0079</name>
</gene>
<proteinExistence type="predicted"/>
<evidence type="ECO:0000313" key="2">
    <source>
        <dbReference type="Proteomes" id="UP000244005"/>
    </source>
</evidence>
<dbReference type="Proteomes" id="UP000244005">
    <property type="component" value="Unassembled WGS sequence"/>
</dbReference>
<protein>
    <submittedName>
        <fullName evidence="1">Uncharacterized protein</fullName>
    </submittedName>
</protein>
<reference evidence="2" key="1">
    <citation type="journal article" date="2017" name="Cell">
        <title>Insights into land plant evolution garnered from the Marchantia polymorpha genome.</title>
        <authorList>
            <person name="Bowman J.L."/>
            <person name="Kohchi T."/>
            <person name="Yamato K.T."/>
            <person name="Jenkins J."/>
            <person name="Shu S."/>
            <person name="Ishizaki K."/>
            <person name="Yamaoka S."/>
            <person name="Nishihama R."/>
            <person name="Nakamura Y."/>
            <person name="Berger F."/>
            <person name="Adam C."/>
            <person name="Aki S.S."/>
            <person name="Althoff F."/>
            <person name="Araki T."/>
            <person name="Arteaga-Vazquez M.A."/>
            <person name="Balasubrmanian S."/>
            <person name="Barry K."/>
            <person name="Bauer D."/>
            <person name="Boehm C.R."/>
            <person name="Briginshaw L."/>
            <person name="Caballero-Perez J."/>
            <person name="Catarino B."/>
            <person name="Chen F."/>
            <person name="Chiyoda S."/>
            <person name="Chovatia M."/>
            <person name="Davies K.M."/>
            <person name="Delmans M."/>
            <person name="Demura T."/>
            <person name="Dierschke T."/>
            <person name="Dolan L."/>
            <person name="Dorantes-Acosta A.E."/>
            <person name="Eklund D.M."/>
            <person name="Florent S.N."/>
            <person name="Flores-Sandoval E."/>
            <person name="Fujiyama A."/>
            <person name="Fukuzawa H."/>
            <person name="Galik B."/>
            <person name="Grimanelli D."/>
            <person name="Grimwood J."/>
            <person name="Grossniklaus U."/>
            <person name="Hamada T."/>
            <person name="Haseloff J."/>
            <person name="Hetherington A.J."/>
            <person name="Higo A."/>
            <person name="Hirakawa Y."/>
            <person name="Hundley H.N."/>
            <person name="Ikeda Y."/>
            <person name="Inoue K."/>
            <person name="Inoue S.I."/>
            <person name="Ishida S."/>
            <person name="Jia Q."/>
            <person name="Kakita M."/>
            <person name="Kanazawa T."/>
            <person name="Kawai Y."/>
            <person name="Kawashima T."/>
            <person name="Kennedy M."/>
            <person name="Kinose K."/>
            <person name="Kinoshita T."/>
            <person name="Kohara Y."/>
            <person name="Koide E."/>
            <person name="Komatsu K."/>
            <person name="Kopischke S."/>
            <person name="Kubo M."/>
            <person name="Kyozuka J."/>
            <person name="Lagercrantz U."/>
            <person name="Lin S.S."/>
            <person name="Lindquist E."/>
            <person name="Lipzen A.M."/>
            <person name="Lu C.W."/>
            <person name="De Luna E."/>
            <person name="Martienssen R.A."/>
            <person name="Minamino N."/>
            <person name="Mizutani M."/>
            <person name="Mizutani M."/>
            <person name="Mochizuki N."/>
            <person name="Monte I."/>
            <person name="Mosher R."/>
            <person name="Nagasaki H."/>
            <person name="Nakagami H."/>
            <person name="Naramoto S."/>
            <person name="Nishitani K."/>
            <person name="Ohtani M."/>
            <person name="Okamoto T."/>
            <person name="Okumura M."/>
            <person name="Phillips J."/>
            <person name="Pollak B."/>
            <person name="Reinders A."/>
            <person name="Rovekamp M."/>
            <person name="Sano R."/>
            <person name="Sawa S."/>
            <person name="Schmid M.W."/>
            <person name="Shirakawa M."/>
            <person name="Solano R."/>
            <person name="Spunde A."/>
            <person name="Suetsugu N."/>
            <person name="Sugano S."/>
            <person name="Sugiyama A."/>
            <person name="Sun R."/>
            <person name="Suzuki Y."/>
            <person name="Takenaka M."/>
            <person name="Takezawa D."/>
            <person name="Tomogane H."/>
            <person name="Tsuzuki M."/>
            <person name="Ueda T."/>
            <person name="Umeda M."/>
            <person name="Ward J.M."/>
            <person name="Watanabe Y."/>
            <person name="Yazaki K."/>
            <person name="Yokoyama R."/>
            <person name="Yoshitake Y."/>
            <person name="Yotsui I."/>
            <person name="Zachgo S."/>
            <person name="Schmutz J."/>
        </authorList>
    </citation>
    <scope>NUCLEOTIDE SEQUENCE [LARGE SCALE GENOMIC DNA]</scope>
    <source>
        <strain evidence="2">Tak-1</strain>
    </source>
</reference>
<name>A0A2R6XEZ0_MARPO</name>
<sequence length="47" mass="5107">MVGKEYPVSGMIHSCQGSIFIAQASLLRITTYCLYLMSGKWACGCST</sequence>
<dbReference type="AlphaFoldDB" id="A0A2R6XEZ0"/>
<dbReference type="EMBL" id="KZ772691">
    <property type="protein sequence ID" value="PTQ44655.1"/>
    <property type="molecule type" value="Genomic_DNA"/>
</dbReference>
<dbReference type="Gramene" id="Mp1g13090.1">
    <property type="protein sequence ID" value="Mp1g13090.1.cds"/>
    <property type="gene ID" value="Mp1g13090"/>
</dbReference>